<keyword evidence="5 11" id="KW-0812">Transmembrane</keyword>
<keyword evidence="10" id="KW-0325">Glycoprotein</keyword>
<evidence type="ECO:0000313" key="12">
    <source>
        <dbReference type="Proteomes" id="UP000694865"/>
    </source>
</evidence>
<evidence type="ECO:0000256" key="1">
    <source>
        <dbReference type="ARBA" id="ARBA00004323"/>
    </source>
</evidence>
<sequence>MATVANLSKYFTLICLLGIAIVMTSLFSLTNYHCRCNEVHSEAQIRSNLPYIKGFTRDAGKKTNFTSFNPSIIWRRYNYNISAFNETLSSFTGHLMFAIITNFSHNFLDYAKHSTTLNTMVLDQKYLLSLRQFWNLEKNVSTGMLLFTLGLSVCEEIHLFGYWPFYTDEKGNDLPYHYTEDLEWSKKTRNSHTMVSEFQNLRELHQDGVVRLHIGRCTPSCATNNIT</sequence>
<dbReference type="GeneID" id="100370568"/>
<dbReference type="Proteomes" id="UP000694865">
    <property type="component" value="Unplaced"/>
</dbReference>
<evidence type="ECO:0000256" key="5">
    <source>
        <dbReference type="ARBA" id="ARBA00022692"/>
    </source>
</evidence>
<protein>
    <submittedName>
        <fullName evidence="13">Sia-alpha-2,3-Gal-beta-1,4-GlcNAc-R:alpha 2,8-sialyltransferase-like</fullName>
    </submittedName>
</protein>
<keyword evidence="12" id="KW-1185">Reference proteome</keyword>
<evidence type="ECO:0000256" key="7">
    <source>
        <dbReference type="ARBA" id="ARBA00022989"/>
    </source>
</evidence>
<keyword evidence="4" id="KW-0808">Transferase</keyword>
<comment type="similarity">
    <text evidence="2">Belongs to the glycosyltransferase 29 family.</text>
</comment>
<dbReference type="InterPro" id="IPR050943">
    <property type="entry name" value="Glycosyltr_29_Sialyltrsf"/>
</dbReference>
<dbReference type="InterPro" id="IPR038578">
    <property type="entry name" value="GT29-like_sf"/>
</dbReference>
<keyword evidence="7 11" id="KW-1133">Transmembrane helix</keyword>
<feature type="transmembrane region" description="Helical" evidence="11">
    <location>
        <begin position="7"/>
        <end position="29"/>
    </location>
</feature>
<evidence type="ECO:0000256" key="3">
    <source>
        <dbReference type="ARBA" id="ARBA00022676"/>
    </source>
</evidence>
<evidence type="ECO:0000313" key="13">
    <source>
        <dbReference type="RefSeq" id="XP_002737897.1"/>
    </source>
</evidence>
<proteinExistence type="inferred from homology"/>
<evidence type="ECO:0000256" key="6">
    <source>
        <dbReference type="ARBA" id="ARBA00022968"/>
    </source>
</evidence>
<dbReference type="PANTHER" id="PTHR11987:SF53">
    <property type="entry name" value="ALPHA-2,8-SIALYLTRANSFERASE 8F-LIKE"/>
    <property type="match status" value="1"/>
</dbReference>
<name>A0ABM0GUY0_SACKO</name>
<dbReference type="Gene3D" id="3.90.1480.20">
    <property type="entry name" value="Glycosyl transferase family 29"/>
    <property type="match status" value="1"/>
</dbReference>
<dbReference type="Pfam" id="PF00777">
    <property type="entry name" value="Glyco_transf_29"/>
    <property type="match status" value="1"/>
</dbReference>
<dbReference type="InterPro" id="IPR001675">
    <property type="entry name" value="Glyco_trans_29"/>
</dbReference>
<evidence type="ECO:0000256" key="4">
    <source>
        <dbReference type="ARBA" id="ARBA00022679"/>
    </source>
</evidence>
<evidence type="ECO:0000256" key="8">
    <source>
        <dbReference type="ARBA" id="ARBA00023034"/>
    </source>
</evidence>
<evidence type="ECO:0000256" key="10">
    <source>
        <dbReference type="ARBA" id="ARBA00023180"/>
    </source>
</evidence>
<dbReference type="PANTHER" id="PTHR11987">
    <property type="entry name" value="ALPHA-2,8-SIALYLTRANSFERASE"/>
    <property type="match status" value="1"/>
</dbReference>
<keyword evidence="3" id="KW-0328">Glycosyltransferase</keyword>
<keyword evidence="6" id="KW-0735">Signal-anchor</keyword>
<reference evidence="13" key="1">
    <citation type="submission" date="2025-08" db="UniProtKB">
        <authorList>
            <consortium name="RefSeq"/>
        </authorList>
    </citation>
    <scope>IDENTIFICATION</scope>
    <source>
        <tissue evidence="13">Testes</tissue>
    </source>
</reference>
<keyword evidence="9 11" id="KW-0472">Membrane</keyword>
<dbReference type="RefSeq" id="XP_002737897.1">
    <property type="nucleotide sequence ID" value="XM_002737851.2"/>
</dbReference>
<evidence type="ECO:0000256" key="11">
    <source>
        <dbReference type="SAM" id="Phobius"/>
    </source>
</evidence>
<comment type="subcellular location">
    <subcellularLocation>
        <location evidence="1">Golgi apparatus membrane</location>
        <topology evidence="1">Single-pass type II membrane protein</topology>
    </subcellularLocation>
</comment>
<evidence type="ECO:0000256" key="2">
    <source>
        <dbReference type="ARBA" id="ARBA00006003"/>
    </source>
</evidence>
<organism evidence="12 13">
    <name type="scientific">Saccoglossus kowalevskii</name>
    <name type="common">Acorn worm</name>
    <dbReference type="NCBI Taxonomy" id="10224"/>
    <lineage>
        <taxon>Eukaryota</taxon>
        <taxon>Metazoa</taxon>
        <taxon>Hemichordata</taxon>
        <taxon>Enteropneusta</taxon>
        <taxon>Harrimaniidae</taxon>
        <taxon>Saccoglossus</taxon>
    </lineage>
</organism>
<gene>
    <name evidence="13" type="primary">LOC100370568</name>
</gene>
<accession>A0ABM0GUY0</accession>
<keyword evidence="8" id="KW-0333">Golgi apparatus</keyword>
<evidence type="ECO:0000256" key="9">
    <source>
        <dbReference type="ARBA" id="ARBA00023136"/>
    </source>
</evidence>